<gene>
    <name evidence="4" type="ORF">ACFOEE_07875</name>
</gene>
<keyword evidence="2 4" id="KW-0378">Hydrolase</keyword>
<protein>
    <submittedName>
        <fullName evidence="4">Alpha/beta hydrolase</fullName>
    </submittedName>
</protein>
<comment type="caution">
    <text evidence="4">The sequence shown here is derived from an EMBL/GenBank/DDBJ whole genome shotgun (WGS) entry which is preliminary data.</text>
</comment>
<organism evidence="4 5">
    <name type="scientific">Pseudoalteromonas fenneropenaei</name>
    <dbReference type="NCBI Taxonomy" id="1737459"/>
    <lineage>
        <taxon>Bacteria</taxon>
        <taxon>Pseudomonadati</taxon>
        <taxon>Pseudomonadota</taxon>
        <taxon>Gammaproteobacteria</taxon>
        <taxon>Alteromonadales</taxon>
        <taxon>Pseudoalteromonadaceae</taxon>
        <taxon>Pseudoalteromonas</taxon>
    </lineage>
</organism>
<dbReference type="Gene3D" id="3.40.50.1820">
    <property type="entry name" value="alpha/beta hydrolase"/>
    <property type="match status" value="1"/>
</dbReference>
<keyword evidence="5" id="KW-1185">Reference proteome</keyword>
<dbReference type="InterPro" id="IPR000801">
    <property type="entry name" value="Esterase-like"/>
</dbReference>
<feature type="chain" id="PRO_5045258494" evidence="3">
    <location>
        <begin position="30"/>
        <end position="294"/>
    </location>
</feature>
<comment type="similarity">
    <text evidence="1">Belongs to the esterase D family.</text>
</comment>
<dbReference type="Pfam" id="PF00756">
    <property type="entry name" value="Esterase"/>
    <property type="match status" value="1"/>
</dbReference>
<dbReference type="RefSeq" id="WP_377122912.1">
    <property type="nucleotide sequence ID" value="NZ_JBHRSD010000011.1"/>
</dbReference>
<sequence length="294" mass="32670">MSVISFRWQQRLTGLVASLLLCSAPLVCAEQAAVVKQARAAAQPLVMGEQFLISSAYLTRARQINVSLPTDYQNQPAQSYPLIVVLDGGLDQDFPHLAGLAQFLSFPWLKQMPASIVVGLSNDDRKHDFTFPSQDPRDLADFPTTGGSAQFIQFITEGLLPELAERYRINEQRVLIGQSLGGLLASEILQSHTKLFSHYLIVSPSLWWDNGSLLKRPLVAQQHFSKVFVAVGKEGEVMEGDAQAWHQKLQQQYGVASVAFQFYPELNHGDTLHLAAYDGLKWLFSEASQDKAKQ</sequence>
<dbReference type="GO" id="GO:0016787">
    <property type="term" value="F:hydrolase activity"/>
    <property type="evidence" value="ECO:0007669"/>
    <property type="project" value="UniProtKB-KW"/>
</dbReference>
<name>A0ABV7CIJ9_9GAMM</name>
<evidence type="ECO:0000313" key="4">
    <source>
        <dbReference type="EMBL" id="MFC3032432.1"/>
    </source>
</evidence>
<dbReference type="InterPro" id="IPR029058">
    <property type="entry name" value="AB_hydrolase_fold"/>
</dbReference>
<dbReference type="InterPro" id="IPR052558">
    <property type="entry name" value="Siderophore_Hydrolase_D"/>
</dbReference>
<evidence type="ECO:0000256" key="2">
    <source>
        <dbReference type="ARBA" id="ARBA00022801"/>
    </source>
</evidence>
<reference evidence="5" key="1">
    <citation type="journal article" date="2019" name="Int. J. Syst. Evol. Microbiol.">
        <title>The Global Catalogue of Microorganisms (GCM) 10K type strain sequencing project: providing services to taxonomists for standard genome sequencing and annotation.</title>
        <authorList>
            <consortium name="The Broad Institute Genomics Platform"/>
            <consortium name="The Broad Institute Genome Sequencing Center for Infectious Disease"/>
            <person name="Wu L."/>
            <person name="Ma J."/>
        </authorList>
    </citation>
    <scope>NUCLEOTIDE SEQUENCE [LARGE SCALE GENOMIC DNA]</scope>
    <source>
        <strain evidence="5">KCTC 42730</strain>
    </source>
</reference>
<evidence type="ECO:0000256" key="1">
    <source>
        <dbReference type="ARBA" id="ARBA00005622"/>
    </source>
</evidence>
<feature type="signal peptide" evidence="3">
    <location>
        <begin position="1"/>
        <end position="29"/>
    </location>
</feature>
<keyword evidence="3" id="KW-0732">Signal</keyword>
<accession>A0ABV7CIJ9</accession>
<dbReference type="PANTHER" id="PTHR40841:SF2">
    <property type="entry name" value="SIDEROPHORE-DEGRADING ESTERASE (EUROFUNG)"/>
    <property type="match status" value="1"/>
</dbReference>
<evidence type="ECO:0000313" key="5">
    <source>
        <dbReference type="Proteomes" id="UP001595453"/>
    </source>
</evidence>
<dbReference type="EMBL" id="JBHRSD010000011">
    <property type="protein sequence ID" value="MFC3032432.1"/>
    <property type="molecule type" value="Genomic_DNA"/>
</dbReference>
<dbReference type="PANTHER" id="PTHR40841">
    <property type="entry name" value="SIDEROPHORE TRIACETYLFUSARININE C ESTERASE"/>
    <property type="match status" value="1"/>
</dbReference>
<proteinExistence type="inferred from homology"/>
<dbReference type="Proteomes" id="UP001595453">
    <property type="component" value="Unassembled WGS sequence"/>
</dbReference>
<evidence type="ECO:0000256" key="3">
    <source>
        <dbReference type="SAM" id="SignalP"/>
    </source>
</evidence>
<dbReference type="SUPFAM" id="SSF53474">
    <property type="entry name" value="alpha/beta-Hydrolases"/>
    <property type="match status" value="1"/>
</dbReference>